<dbReference type="Proteomes" id="UP001195483">
    <property type="component" value="Unassembled WGS sequence"/>
</dbReference>
<reference evidence="2" key="1">
    <citation type="journal article" date="2021" name="Genome Biol. Evol.">
        <title>A High-Quality Reference Genome for a Parasitic Bivalve with Doubly Uniparental Inheritance (Bivalvia: Unionida).</title>
        <authorList>
            <person name="Smith C.H."/>
        </authorList>
    </citation>
    <scope>NUCLEOTIDE SEQUENCE</scope>
    <source>
        <strain evidence="2">CHS0354</strain>
    </source>
</reference>
<reference evidence="2" key="3">
    <citation type="submission" date="2023-05" db="EMBL/GenBank/DDBJ databases">
        <authorList>
            <person name="Smith C.H."/>
        </authorList>
    </citation>
    <scope>NUCLEOTIDE SEQUENCE</scope>
    <source>
        <strain evidence="2">CHS0354</strain>
        <tissue evidence="2">Mantle</tissue>
    </source>
</reference>
<evidence type="ECO:0000256" key="1">
    <source>
        <dbReference type="SAM" id="MobiDB-lite"/>
    </source>
</evidence>
<gene>
    <name evidence="2" type="ORF">CHS0354_021571</name>
</gene>
<dbReference type="EMBL" id="JAEAOA010001322">
    <property type="protein sequence ID" value="KAK3604307.1"/>
    <property type="molecule type" value="Genomic_DNA"/>
</dbReference>
<feature type="region of interest" description="Disordered" evidence="1">
    <location>
        <begin position="1"/>
        <end position="21"/>
    </location>
</feature>
<sequence>MSGNNKRTTVVTGGMGLTGNRSLLDSRNGLYKYKPYKPTNIDYKHKEYKPTQFKPTYTDPLKRKVQPYEYKPYTSETGYNKYYEYKLPSTDPIAYKANEDGKSRKPKPAPKLKNMINEKIIYPNHYGNPLKSIARMIALVPHKNPDW</sequence>
<organism evidence="2 3">
    <name type="scientific">Potamilus streckersoni</name>
    <dbReference type="NCBI Taxonomy" id="2493646"/>
    <lineage>
        <taxon>Eukaryota</taxon>
        <taxon>Metazoa</taxon>
        <taxon>Spiralia</taxon>
        <taxon>Lophotrochozoa</taxon>
        <taxon>Mollusca</taxon>
        <taxon>Bivalvia</taxon>
        <taxon>Autobranchia</taxon>
        <taxon>Heteroconchia</taxon>
        <taxon>Palaeoheterodonta</taxon>
        <taxon>Unionida</taxon>
        <taxon>Unionoidea</taxon>
        <taxon>Unionidae</taxon>
        <taxon>Ambleminae</taxon>
        <taxon>Lampsilini</taxon>
        <taxon>Potamilus</taxon>
    </lineage>
</organism>
<name>A0AAE0W8H2_9BIVA</name>
<dbReference type="AlphaFoldDB" id="A0AAE0W8H2"/>
<proteinExistence type="predicted"/>
<reference evidence="2" key="2">
    <citation type="journal article" date="2021" name="Genome Biol. Evol.">
        <title>Developing a high-quality reference genome for a parasitic bivalve with doubly uniparental inheritance (Bivalvia: Unionida).</title>
        <authorList>
            <person name="Smith C.H."/>
        </authorList>
    </citation>
    <scope>NUCLEOTIDE SEQUENCE</scope>
    <source>
        <strain evidence="2">CHS0354</strain>
        <tissue evidence="2">Mantle</tissue>
    </source>
</reference>
<protein>
    <submittedName>
        <fullName evidence="2">Uncharacterized protein</fullName>
    </submittedName>
</protein>
<keyword evidence="3" id="KW-1185">Reference proteome</keyword>
<evidence type="ECO:0000313" key="3">
    <source>
        <dbReference type="Proteomes" id="UP001195483"/>
    </source>
</evidence>
<accession>A0AAE0W8H2</accession>
<comment type="caution">
    <text evidence="2">The sequence shown here is derived from an EMBL/GenBank/DDBJ whole genome shotgun (WGS) entry which is preliminary data.</text>
</comment>
<evidence type="ECO:0000313" key="2">
    <source>
        <dbReference type="EMBL" id="KAK3604307.1"/>
    </source>
</evidence>